<dbReference type="InterPro" id="IPR052925">
    <property type="entry name" value="Phage_Integrase-like_Recomb"/>
</dbReference>
<comment type="caution">
    <text evidence="1">The sequence shown here is derived from an EMBL/GenBank/DDBJ whole genome shotgun (WGS) entry which is preliminary data.</text>
</comment>
<dbReference type="Proteomes" id="UP001152795">
    <property type="component" value="Unassembled WGS sequence"/>
</dbReference>
<dbReference type="EMBL" id="CACRXK020012068">
    <property type="protein sequence ID" value="CAB4022636.1"/>
    <property type="molecule type" value="Genomic_DNA"/>
</dbReference>
<protein>
    <submittedName>
        <fullName evidence="1">Uncharacterized protein LOC110254142</fullName>
    </submittedName>
</protein>
<dbReference type="GO" id="GO:0015074">
    <property type="term" value="P:DNA integration"/>
    <property type="evidence" value="ECO:0007669"/>
    <property type="project" value="InterPro"/>
</dbReference>
<dbReference type="InterPro" id="IPR013762">
    <property type="entry name" value="Integrase-like_cat_sf"/>
</dbReference>
<dbReference type="PANTHER" id="PTHR34605:SF3">
    <property type="entry name" value="P CELL-TYPE AGGLUTINATION PROTEIN MAP4-LIKE-RELATED"/>
    <property type="match status" value="1"/>
</dbReference>
<gene>
    <name evidence="1" type="ORF">PACLA_8A074833</name>
</gene>
<dbReference type="GO" id="GO:0006310">
    <property type="term" value="P:DNA recombination"/>
    <property type="evidence" value="ECO:0007669"/>
    <property type="project" value="InterPro"/>
</dbReference>
<dbReference type="SUPFAM" id="SSF56349">
    <property type="entry name" value="DNA breaking-rejoining enzymes"/>
    <property type="match status" value="1"/>
</dbReference>
<keyword evidence="2" id="KW-1185">Reference proteome</keyword>
<dbReference type="OrthoDB" id="10065968at2759"/>
<dbReference type="InterPro" id="IPR011010">
    <property type="entry name" value="DNA_brk_join_enz"/>
</dbReference>
<proteinExistence type="predicted"/>
<organism evidence="1 2">
    <name type="scientific">Paramuricea clavata</name>
    <name type="common">Red gorgonian</name>
    <name type="synonym">Violescent sea-whip</name>
    <dbReference type="NCBI Taxonomy" id="317549"/>
    <lineage>
        <taxon>Eukaryota</taxon>
        <taxon>Metazoa</taxon>
        <taxon>Cnidaria</taxon>
        <taxon>Anthozoa</taxon>
        <taxon>Octocorallia</taxon>
        <taxon>Malacalcyonacea</taxon>
        <taxon>Plexauridae</taxon>
        <taxon>Paramuricea</taxon>
    </lineage>
</organism>
<dbReference type="Gene3D" id="1.10.443.10">
    <property type="entry name" value="Intergrase catalytic core"/>
    <property type="match status" value="1"/>
</dbReference>
<sequence>MTVHIKESKTDPFRLGHTITVGVTDSEVRPVQALKTYFLRRPITSGPLFIHASGKPLTKQTLTIKTRQLLTQTGFNAADYAGHSCRIGEATTAAEAKLPSWLIKTLGRWSSDCYERYIKTPPSTLSGVSAMLVNTANH</sequence>
<reference evidence="1" key="1">
    <citation type="submission" date="2020-04" db="EMBL/GenBank/DDBJ databases">
        <authorList>
            <person name="Alioto T."/>
            <person name="Alioto T."/>
            <person name="Gomez Garrido J."/>
        </authorList>
    </citation>
    <scope>NUCLEOTIDE SEQUENCE</scope>
    <source>
        <strain evidence="1">A484AB</strain>
    </source>
</reference>
<dbReference type="PANTHER" id="PTHR34605">
    <property type="entry name" value="PHAGE_INTEGRASE DOMAIN-CONTAINING PROTEIN"/>
    <property type="match status" value="1"/>
</dbReference>
<dbReference type="GO" id="GO:0003677">
    <property type="term" value="F:DNA binding"/>
    <property type="evidence" value="ECO:0007669"/>
    <property type="project" value="InterPro"/>
</dbReference>
<evidence type="ECO:0000313" key="1">
    <source>
        <dbReference type="EMBL" id="CAB4022636.1"/>
    </source>
</evidence>
<name>A0A6S7IXP8_PARCT</name>
<accession>A0A6S7IXP8</accession>
<evidence type="ECO:0000313" key="2">
    <source>
        <dbReference type="Proteomes" id="UP001152795"/>
    </source>
</evidence>
<dbReference type="AlphaFoldDB" id="A0A6S7IXP8"/>